<sequence length="60" mass="7194">MYLILKIDGMDNNKQLIIAKSRIIVFYINKKANFQKYISLFGSWRLFLRNTDQHLTKISE</sequence>
<protein>
    <submittedName>
        <fullName evidence="1">Uncharacterized protein</fullName>
    </submittedName>
</protein>
<reference evidence="1 2" key="1">
    <citation type="submission" date="2017-05" db="EMBL/GenBank/DDBJ databases">
        <title>The Genome Sequence of Enterococcus mundtii 6B1_DIV0119.</title>
        <authorList>
            <consortium name="The Broad Institute Genomics Platform"/>
            <consortium name="The Broad Institute Genomic Center for Infectious Diseases"/>
            <person name="Earl A."/>
            <person name="Manson A."/>
            <person name="Schwartman J."/>
            <person name="Gilmore M."/>
            <person name="Abouelleil A."/>
            <person name="Cao P."/>
            <person name="Chapman S."/>
            <person name="Cusick C."/>
            <person name="Shea T."/>
            <person name="Young S."/>
            <person name="Neafsey D."/>
            <person name="Nusbaum C."/>
            <person name="Birren B."/>
        </authorList>
    </citation>
    <scope>NUCLEOTIDE SEQUENCE [LARGE SCALE GENOMIC DNA]</scope>
    <source>
        <strain evidence="1 2">6B1_DIV0119</strain>
    </source>
</reference>
<gene>
    <name evidence="1" type="ORF">A5802_001664</name>
</gene>
<dbReference type="Proteomes" id="UP000195024">
    <property type="component" value="Unassembled WGS sequence"/>
</dbReference>
<dbReference type="EMBL" id="NGMS01000001">
    <property type="protein sequence ID" value="OTP27928.1"/>
    <property type="molecule type" value="Genomic_DNA"/>
</dbReference>
<evidence type="ECO:0000313" key="1">
    <source>
        <dbReference type="EMBL" id="OTP27928.1"/>
    </source>
</evidence>
<organism evidence="1 2">
    <name type="scientific">Enterococcus mundtii</name>
    <dbReference type="NCBI Taxonomy" id="53346"/>
    <lineage>
        <taxon>Bacteria</taxon>
        <taxon>Bacillati</taxon>
        <taxon>Bacillota</taxon>
        <taxon>Bacilli</taxon>
        <taxon>Lactobacillales</taxon>
        <taxon>Enterococcaceae</taxon>
        <taxon>Enterococcus</taxon>
    </lineage>
</organism>
<dbReference type="AlphaFoldDB" id="A0A242L1M3"/>
<accession>A0A242L1M3</accession>
<name>A0A242L1M3_ENTMU</name>
<evidence type="ECO:0000313" key="2">
    <source>
        <dbReference type="Proteomes" id="UP000195024"/>
    </source>
</evidence>
<comment type="caution">
    <text evidence="1">The sequence shown here is derived from an EMBL/GenBank/DDBJ whole genome shotgun (WGS) entry which is preliminary data.</text>
</comment>
<proteinExistence type="predicted"/>